<dbReference type="InterPro" id="IPR004358">
    <property type="entry name" value="Sig_transdc_His_kin-like_C"/>
</dbReference>
<dbReference type="SUPFAM" id="SSF55781">
    <property type="entry name" value="GAF domain-like"/>
    <property type="match status" value="1"/>
</dbReference>
<keyword evidence="4" id="KW-0808">Transferase</keyword>
<keyword evidence="5 7" id="KW-0418">Kinase</keyword>
<keyword evidence="3" id="KW-0597">Phosphoprotein</keyword>
<dbReference type="PRINTS" id="PR00344">
    <property type="entry name" value="BCTRLSENSOR"/>
</dbReference>
<evidence type="ECO:0000256" key="2">
    <source>
        <dbReference type="ARBA" id="ARBA00012438"/>
    </source>
</evidence>
<dbReference type="Proteomes" id="UP000192472">
    <property type="component" value="Unassembled WGS sequence"/>
</dbReference>
<dbReference type="SMART" id="SM00388">
    <property type="entry name" value="HisKA"/>
    <property type="match status" value="1"/>
</dbReference>
<dbReference type="EC" id="2.7.13.3" evidence="2"/>
<evidence type="ECO:0000313" key="7">
    <source>
        <dbReference type="EMBL" id="SMD32619.1"/>
    </source>
</evidence>
<dbReference type="SUPFAM" id="SSF55874">
    <property type="entry name" value="ATPase domain of HSP90 chaperone/DNA topoisomerase II/histidine kinase"/>
    <property type="match status" value="1"/>
</dbReference>
<dbReference type="AlphaFoldDB" id="A0A1W2G7F7"/>
<evidence type="ECO:0000256" key="4">
    <source>
        <dbReference type="ARBA" id="ARBA00022679"/>
    </source>
</evidence>
<dbReference type="OrthoDB" id="9804645at2"/>
<accession>A0A1W2G7F7</accession>
<dbReference type="InterPro" id="IPR003594">
    <property type="entry name" value="HATPase_dom"/>
</dbReference>
<evidence type="ECO:0000256" key="5">
    <source>
        <dbReference type="ARBA" id="ARBA00022777"/>
    </source>
</evidence>
<evidence type="ECO:0000259" key="6">
    <source>
        <dbReference type="PROSITE" id="PS50109"/>
    </source>
</evidence>
<dbReference type="PANTHER" id="PTHR43547:SF2">
    <property type="entry name" value="HYBRID SIGNAL TRANSDUCTION HISTIDINE KINASE C"/>
    <property type="match status" value="1"/>
</dbReference>
<dbReference type="InterPro" id="IPR003018">
    <property type="entry name" value="GAF"/>
</dbReference>
<dbReference type="Pfam" id="PF02518">
    <property type="entry name" value="HATPase_c"/>
    <property type="match status" value="1"/>
</dbReference>
<evidence type="ECO:0000256" key="3">
    <source>
        <dbReference type="ARBA" id="ARBA00022553"/>
    </source>
</evidence>
<feature type="domain" description="Histidine kinase" evidence="6">
    <location>
        <begin position="194"/>
        <end position="407"/>
    </location>
</feature>
<dbReference type="Pfam" id="PF01590">
    <property type="entry name" value="GAF"/>
    <property type="match status" value="1"/>
</dbReference>
<dbReference type="STRING" id="692418.SAMN04488029_0969"/>
<dbReference type="EMBL" id="FWYF01000001">
    <property type="protein sequence ID" value="SMD32619.1"/>
    <property type="molecule type" value="Genomic_DNA"/>
</dbReference>
<dbReference type="PANTHER" id="PTHR43547">
    <property type="entry name" value="TWO-COMPONENT HISTIDINE KINASE"/>
    <property type="match status" value="1"/>
</dbReference>
<proteinExistence type="predicted"/>
<reference evidence="7 8" key="1">
    <citation type="submission" date="2017-04" db="EMBL/GenBank/DDBJ databases">
        <authorList>
            <person name="Afonso C.L."/>
            <person name="Miller P.J."/>
            <person name="Scott M.A."/>
            <person name="Spackman E."/>
            <person name="Goraichik I."/>
            <person name="Dimitrov K.M."/>
            <person name="Suarez D.L."/>
            <person name="Swayne D.E."/>
        </authorList>
    </citation>
    <scope>NUCLEOTIDE SEQUENCE [LARGE SCALE GENOMIC DNA]</scope>
    <source>
        <strain evidence="7 8">DSM 26133</strain>
    </source>
</reference>
<dbReference type="GO" id="GO:0000155">
    <property type="term" value="F:phosphorelay sensor kinase activity"/>
    <property type="evidence" value="ECO:0007669"/>
    <property type="project" value="InterPro"/>
</dbReference>
<dbReference type="Gene3D" id="3.30.565.10">
    <property type="entry name" value="Histidine kinase-like ATPase, C-terminal domain"/>
    <property type="match status" value="1"/>
</dbReference>
<dbReference type="InterPro" id="IPR005467">
    <property type="entry name" value="His_kinase_dom"/>
</dbReference>
<dbReference type="InterPro" id="IPR036890">
    <property type="entry name" value="HATPase_C_sf"/>
</dbReference>
<dbReference type="CDD" id="cd00075">
    <property type="entry name" value="HATPase"/>
    <property type="match status" value="1"/>
</dbReference>
<dbReference type="RefSeq" id="WP_084371273.1">
    <property type="nucleotide sequence ID" value="NZ_FWYF01000001.1"/>
</dbReference>
<dbReference type="InterPro" id="IPR029016">
    <property type="entry name" value="GAF-like_dom_sf"/>
</dbReference>
<dbReference type="PROSITE" id="PS50109">
    <property type="entry name" value="HIS_KIN"/>
    <property type="match status" value="1"/>
</dbReference>
<dbReference type="InterPro" id="IPR036097">
    <property type="entry name" value="HisK_dim/P_sf"/>
</dbReference>
<dbReference type="Gene3D" id="3.30.450.40">
    <property type="match status" value="1"/>
</dbReference>
<protein>
    <recommendedName>
        <fullName evidence="2">histidine kinase</fullName>
        <ecNumber evidence="2">2.7.13.3</ecNumber>
    </recommendedName>
</protein>
<dbReference type="SMART" id="SM00387">
    <property type="entry name" value="HATPase_c"/>
    <property type="match status" value="1"/>
</dbReference>
<gene>
    <name evidence="7" type="ORF">SAMN04488029_0969</name>
</gene>
<name>A0A1W2G7F7_REIFA</name>
<comment type="catalytic activity">
    <reaction evidence="1">
        <text>ATP + protein L-histidine = ADP + protein N-phospho-L-histidine.</text>
        <dbReference type="EC" id="2.7.13.3"/>
    </reaction>
</comment>
<dbReference type="InterPro" id="IPR003661">
    <property type="entry name" value="HisK_dim/P_dom"/>
</dbReference>
<dbReference type="CDD" id="cd00082">
    <property type="entry name" value="HisKA"/>
    <property type="match status" value="1"/>
</dbReference>
<dbReference type="SUPFAM" id="SSF47384">
    <property type="entry name" value="Homodimeric domain of signal transducing histidine kinase"/>
    <property type="match status" value="1"/>
</dbReference>
<dbReference type="FunFam" id="3.30.565.10:FF:000006">
    <property type="entry name" value="Sensor histidine kinase WalK"/>
    <property type="match status" value="1"/>
</dbReference>
<evidence type="ECO:0000256" key="1">
    <source>
        <dbReference type="ARBA" id="ARBA00000085"/>
    </source>
</evidence>
<organism evidence="7 8">
    <name type="scientific">Reichenbachiella faecimaris</name>
    <dbReference type="NCBI Taxonomy" id="692418"/>
    <lineage>
        <taxon>Bacteria</taxon>
        <taxon>Pseudomonadati</taxon>
        <taxon>Bacteroidota</taxon>
        <taxon>Cytophagia</taxon>
        <taxon>Cytophagales</taxon>
        <taxon>Reichenbachiellaceae</taxon>
        <taxon>Reichenbachiella</taxon>
    </lineage>
</organism>
<dbReference type="Gene3D" id="1.10.287.130">
    <property type="match status" value="1"/>
</dbReference>
<evidence type="ECO:0000313" key="8">
    <source>
        <dbReference type="Proteomes" id="UP000192472"/>
    </source>
</evidence>
<sequence>MTITKHKENKAKERMQQIFDLFTELSSDQSYQLDKVLKRATELVEMDIGIVSQIKNGFYEVKEVYSPEGVGIVKGQEFELSDTYCSLTFASSRLVDLNHIGISEHEGHPCYKNSKLEAYIGVPIMVNGAKYGTLNFSSPSPRKVYFNQFDRDFVLYLGQWLSQHITRLEYEKKLSKKNEQLRTLLDEREKFSAMLIHDLKSPLNNLSGLLDISKAMTDDRAIADMMKDSLNQAFGLIADLQQINQLDQGLVEFKPAPLNGVDIAKSALDQFAVSAQQKGIKMTLKTTEKSNNIESDRKLLCSTLNNLISNAIKFSEPNSNVELSVFQKNDQLHYRVKDEGPGISQEDQTKLFGRFQRLTPQPTANEHSSGLGLYIVMENCKILNGSIVVESELNEGTAFTVSVPLKVEKD</sequence>
<keyword evidence="8" id="KW-1185">Reference proteome</keyword>